<evidence type="ECO:0000256" key="4">
    <source>
        <dbReference type="RuleBase" id="RU003345"/>
    </source>
</evidence>
<dbReference type="Gene3D" id="3.40.309.10">
    <property type="entry name" value="Aldehyde Dehydrogenase, Chain A, domain 2"/>
    <property type="match status" value="1"/>
</dbReference>
<dbReference type="Pfam" id="PF00171">
    <property type="entry name" value="Aldedh"/>
    <property type="match status" value="1"/>
</dbReference>
<evidence type="ECO:0000313" key="6">
    <source>
        <dbReference type="EMBL" id="MFC6867091.1"/>
    </source>
</evidence>
<dbReference type="InterPro" id="IPR016163">
    <property type="entry name" value="Ald_DH_C"/>
</dbReference>
<evidence type="ECO:0000259" key="5">
    <source>
        <dbReference type="Pfam" id="PF00171"/>
    </source>
</evidence>
<dbReference type="RefSeq" id="WP_345394526.1">
    <property type="nucleotide sequence ID" value="NZ_BAABLA010000022.1"/>
</dbReference>
<dbReference type="InterPro" id="IPR029510">
    <property type="entry name" value="Ald_DH_CS_GLU"/>
</dbReference>
<dbReference type="SUPFAM" id="SSF53720">
    <property type="entry name" value="ALDH-like"/>
    <property type="match status" value="1"/>
</dbReference>
<dbReference type="PANTHER" id="PTHR42804:SF1">
    <property type="entry name" value="ALDEHYDE DEHYDROGENASE-RELATED"/>
    <property type="match status" value="1"/>
</dbReference>
<proteinExistence type="inferred from homology"/>
<feature type="active site" evidence="3">
    <location>
        <position position="255"/>
    </location>
</feature>
<comment type="caution">
    <text evidence="6">The sequence shown here is derived from an EMBL/GenBank/DDBJ whole genome shotgun (WGS) entry which is preliminary data.</text>
</comment>
<protein>
    <submittedName>
        <fullName evidence="6">Aldehyde dehydrogenase family protein</fullName>
    </submittedName>
</protein>
<dbReference type="PROSITE" id="PS00687">
    <property type="entry name" value="ALDEHYDE_DEHYDR_GLU"/>
    <property type="match status" value="1"/>
</dbReference>
<evidence type="ECO:0000256" key="3">
    <source>
        <dbReference type="PROSITE-ProRule" id="PRU10007"/>
    </source>
</evidence>
<reference evidence="7" key="1">
    <citation type="journal article" date="2019" name="Int. J. Syst. Evol. Microbiol.">
        <title>The Global Catalogue of Microorganisms (GCM) 10K type strain sequencing project: providing services to taxonomists for standard genome sequencing and annotation.</title>
        <authorList>
            <consortium name="The Broad Institute Genomics Platform"/>
            <consortium name="The Broad Institute Genome Sequencing Center for Infectious Disease"/>
            <person name="Wu L."/>
            <person name="Ma J."/>
        </authorList>
    </citation>
    <scope>NUCLEOTIDE SEQUENCE [LARGE SCALE GENOMIC DNA]</scope>
    <source>
        <strain evidence="7">KCTC 32255</strain>
    </source>
</reference>
<evidence type="ECO:0000256" key="2">
    <source>
        <dbReference type="ARBA" id="ARBA00023002"/>
    </source>
</evidence>
<keyword evidence="7" id="KW-1185">Reference proteome</keyword>
<name>A0ABW2BVM0_9PSEU</name>
<dbReference type="InterPro" id="IPR016162">
    <property type="entry name" value="Ald_DH_N"/>
</dbReference>
<dbReference type="Gene3D" id="3.40.605.10">
    <property type="entry name" value="Aldehyde Dehydrogenase, Chain A, domain 1"/>
    <property type="match status" value="1"/>
</dbReference>
<evidence type="ECO:0000313" key="7">
    <source>
        <dbReference type="Proteomes" id="UP001596337"/>
    </source>
</evidence>
<organism evidence="6 7">
    <name type="scientific">Haloechinothrix salitolerans</name>
    <dbReference type="NCBI Taxonomy" id="926830"/>
    <lineage>
        <taxon>Bacteria</taxon>
        <taxon>Bacillati</taxon>
        <taxon>Actinomycetota</taxon>
        <taxon>Actinomycetes</taxon>
        <taxon>Pseudonocardiales</taxon>
        <taxon>Pseudonocardiaceae</taxon>
        <taxon>Haloechinothrix</taxon>
    </lineage>
</organism>
<feature type="domain" description="Aldehyde dehydrogenase" evidence="5">
    <location>
        <begin position="20"/>
        <end position="482"/>
    </location>
</feature>
<accession>A0ABW2BVM0</accession>
<keyword evidence="2 4" id="KW-0560">Oxidoreductase</keyword>
<dbReference type="PANTHER" id="PTHR42804">
    <property type="entry name" value="ALDEHYDE DEHYDROGENASE"/>
    <property type="match status" value="1"/>
</dbReference>
<evidence type="ECO:0000256" key="1">
    <source>
        <dbReference type="ARBA" id="ARBA00009986"/>
    </source>
</evidence>
<dbReference type="InterPro" id="IPR016161">
    <property type="entry name" value="Ald_DH/histidinol_DH"/>
</dbReference>
<dbReference type="Proteomes" id="UP001596337">
    <property type="component" value="Unassembled WGS sequence"/>
</dbReference>
<sequence>MTEVPTYGMLINGESRETGEWLEIRNPQDDSLAARVARGSTAEIDEAVTAAKRAFNSGVWSKRSPVERSRVMADIAEKMAERIEDLVHVEMIANGATVRQATGFHVGIAIQHFSYFAELAGTYEFETALPPQTYPTLGQNIIRREPIGVCGAISPWNFPLVLTLWKIGPAIAAGNSIVVKPDEKTPLSLLEFGRIAEECGLPPGVLNIVPGEGVDAGARLVSHPDVGKVAFTGSTEIGREIMRSASDTVKRVTLELGGKSPSIVLDDADLQLAVDGVLFGCMFYSGQICESGTRVLVPDSLYDEFVERLVRRAKTIKLGPTDDWETDLGPIISAKQHQRVLDLIARGEDEGAKIVLGGGVPEGDEFRCGFWVEPTILTEVTNDMKVAREEIFGPVLCVLRYQDEDEAVEIANDSIYGLAATIWSSDNARALELAEELQAGTVWINDHHQVNPAAPFGGYKQSGIGRELGANCLDEYTETKTIYLDLSGDLESRPYDLLLSHDEE</sequence>
<comment type="similarity">
    <text evidence="1 4">Belongs to the aldehyde dehydrogenase family.</text>
</comment>
<gene>
    <name evidence="6" type="ORF">ACFQGD_08020</name>
</gene>
<dbReference type="InterPro" id="IPR015590">
    <property type="entry name" value="Aldehyde_DH_dom"/>
</dbReference>
<dbReference type="EMBL" id="JBHSXX010000001">
    <property type="protein sequence ID" value="MFC6867091.1"/>
    <property type="molecule type" value="Genomic_DNA"/>
</dbReference>